<name>A0A7W7WI97_9ACTN</name>
<dbReference type="InterPro" id="IPR005846">
    <property type="entry name" value="A-D-PHexomutase_a/b/a-III"/>
</dbReference>
<dbReference type="GO" id="GO:0004475">
    <property type="term" value="F:mannose-1-phosphate guanylyltransferase (GTP) activity"/>
    <property type="evidence" value="ECO:0007669"/>
    <property type="project" value="UniProtKB-EC"/>
</dbReference>
<keyword evidence="10" id="KW-0548">Nucleotidyltransferase</keyword>
<dbReference type="PANTHER" id="PTHR22572">
    <property type="entry name" value="SUGAR-1-PHOSPHATE GUANYL TRANSFERASE"/>
    <property type="match status" value="1"/>
</dbReference>
<sequence>MKAVLMAGGEGSRLRPMTSTAPKPLIPVADRPIMEHVLRLLRRHGLTETVITTHYLADQVESAFGDGAGLGMELRYAREPEPLGTAGSVKNAQAQLGGEPFLVISGDALTDIDLTALIRYHREQGALVTVALARVPDPVEFGVAVVDDQGRIERFLEKPTWAQVFSDTVNTGIYVMEPEVLDLVAEGKVVDWSADVFPKLLAEGRGVYGYVAEGYWEDVGTHESYLAAQADVLAGRVESERDGYQVAPGVWVAADAEVDPGALLRGPLYIGPRARIGAGARVLEYSVVGAGSVVEPGAELHRAVLHPNAYVGRRARLRGCVVGRNVTVHEDVRIGEGVVVGDGAVLRERSALADRVLVYPGRTVEAGTELNRSLIWLERATRSAFGARGVAGPPGVDLTPERAVQLAGAFAALLPRRATVVLARDHSRAARVLSPAVLSALLAGGLNVRQLGCVPAPLARLTTSGGADGGILVTAEPGDPDSVSLVFLDADGFDLSQSGQRGLDRILGRREYRRTAAGEFGEVDRTPAPLEGYAATLVKRLGGRGTDGVRPKVVVDAAHGTGTLSLPQVLGRLEVDALLVNCGLDEGRPTETAAERLAALHELGTVVRAAGAEFGVRLDALGERFWLVDEQGRPVPEDQQLLLMVRLTAAGYGGGRVVLPATVSRLAERDAARHGAQVHWVTTAPGELGRAAVAADVVLAGDGRGGFTVPRFSPHADGVAAFAQLAALLAEAGQPVSELVAALPRAHVRQRELPTAWETKGLVMRSVVEAAGTRRIDTTDGVRVIEEDGRWALVLPDPTEAVTRLWAEGPDGETADALLDEWTRTIRRSAA</sequence>
<dbReference type="Gene3D" id="3.30.310.50">
    <property type="entry name" value="Alpha-D-phosphohexomutase, C-terminal domain"/>
    <property type="match status" value="1"/>
</dbReference>
<reference evidence="10 11" key="1">
    <citation type="submission" date="2020-08" db="EMBL/GenBank/DDBJ databases">
        <title>Sequencing the genomes of 1000 actinobacteria strains.</title>
        <authorList>
            <person name="Klenk H.-P."/>
        </authorList>
    </citation>
    <scope>NUCLEOTIDE SEQUENCE [LARGE SCALE GENOMIC DNA]</scope>
    <source>
        <strain evidence="10 11">DSM 44786</strain>
    </source>
</reference>
<dbReference type="Pfam" id="PF02878">
    <property type="entry name" value="PGM_PMM_I"/>
    <property type="match status" value="1"/>
</dbReference>
<evidence type="ECO:0000256" key="4">
    <source>
        <dbReference type="SAM" id="MobiDB-lite"/>
    </source>
</evidence>
<evidence type="ECO:0000313" key="10">
    <source>
        <dbReference type="EMBL" id="MBB4947309.1"/>
    </source>
</evidence>
<dbReference type="Proteomes" id="UP000573327">
    <property type="component" value="Unassembled WGS sequence"/>
</dbReference>
<dbReference type="AlphaFoldDB" id="A0A7W7WI97"/>
<comment type="caution">
    <text evidence="10">The sequence shown here is derived from an EMBL/GenBank/DDBJ whole genome shotgun (WGS) entry which is preliminary data.</text>
</comment>
<gene>
    <name evidence="10" type="ORF">F4556_002844</name>
</gene>
<evidence type="ECO:0000259" key="7">
    <source>
        <dbReference type="Pfam" id="PF02879"/>
    </source>
</evidence>
<evidence type="ECO:0000256" key="3">
    <source>
        <dbReference type="ARBA" id="ARBA00022553"/>
    </source>
</evidence>
<feature type="domain" description="Alpha-D-phosphohexomutase alpha/beta/alpha" evidence="6">
    <location>
        <begin position="383"/>
        <end position="507"/>
    </location>
</feature>
<dbReference type="Pfam" id="PF02879">
    <property type="entry name" value="PGM_PMM_II"/>
    <property type="match status" value="1"/>
</dbReference>
<keyword evidence="10" id="KW-0413">Isomerase</keyword>
<evidence type="ECO:0000259" key="5">
    <source>
        <dbReference type="Pfam" id="PF00483"/>
    </source>
</evidence>
<evidence type="ECO:0000313" key="11">
    <source>
        <dbReference type="Proteomes" id="UP000573327"/>
    </source>
</evidence>
<keyword evidence="3" id="KW-0597">Phosphoprotein</keyword>
<feature type="region of interest" description="Disordered" evidence="4">
    <location>
        <begin position="1"/>
        <end position="22"/>
    </location>
</feature>
<dbReference type="SUPFAM" id="SSF55957">
    <property type="entry name" value="Phosphoglucomutase, C-terminal domain"/>
    <property type="match status" value="1"/>
</dbReference>
<proteinExistence type="inferred from homology"/>
<dbReference type="InterPro" id="IPR036900">
    <property type="entry name" value="A-D-PHexomutase_C_sf"/>
</dbReference>
<dbReference type="Pfam" id="PF02880">
    <property type="entry name" value="PGM_PMM_III"/>
    <property type="match status" value="1"/>
</dbReference>
<evidence type="ECO:0000259" key="6">
    <source>
        <dbReference type="Pfam" id="PF02878"/>
    </source>
</evidence>
<accession>A0A7W7WI97</accession>
<dbReference type="GO" id="GO:0005975">
    <property type="term" value="P:carbohydrate metabolic process"/>
    <property type="evidence" value="ECO:0007669"/>
    <property type="project" value="InterPro"/>
</dbReference>
<evidence type="ECO:0000259" key="9">
    <source>
        <dbReference type="Pfam" id="PF25087"/>
    </source>
</evidence>
<dbReference type="InterPro" id="IPR050486">
    <property type="entry name" value="Mannose-1P_guanyltransferase"/>
</dbReference>
<dbReference type="InterPro" id="IPR029044">
    <property type="entry name" value="Nucleotide-diphossugar_trans"/>
</dbReference>
<dbReference type="Pfam" id="PF00483">
    <property type="entry name" value="NTP_transferase"/>
    <property type="match status" value="1"/>
</dbReference>
<keyword evidence="10" id="KW-0808">Transferase</keyword>
<dbReference type="Gene3D" id="2.160.10.10">
    <property type="entry name" value="Hexapeptide repeat proteins"/>
    <property type="match status" value="1"/>
</dbReference>
<evidence type="ECO:0000259" key="8">
    <source>
        <dbReference type="Pfam" id="PF02880"/>
    </source>
</evidence>
<dbReference type="RefSeq" id="WP_184915106.1">
    <property type="nucleotide sequence ID" value="NZ_JACHJR010000001.1"/>
</dbReference>
<evidence type="ECO:0000256" key="1">
    <source>
        <dbReference type="ARBA" id="ARBA00007274"/>
    </source>
</evidence>
<dbReference type="EMBL" id="JACHJR010000001">
    <property type="protein sequence ID" value="MBB4947309.1"/>
    <property type="molecule type" value="Genomic_DNA"/>
</dbReference>
<dbReference type="EC" id="5.4.2.8" evidence="10"/>
<feature type="domain" description="Alpha-D-phosphohexomutase alpha/beta/alpha" evidence="7">
    <location>
        <begin position="550"/>
        <end position="632"/>
    </location>
</feature>
<feature type="domain" description="Nucleotidyl transferase" evidence="5">
    <location>
        <begin position="2"/>
        <end position="233"/>
    </location>
</feature>
<dbReference type="InterPro" id="IPR005835">
    <property type="entry name" value="NTP_transferase_dom"/>
</dbReference>
<dbReference type="GO" id="GO:0004615">
    <property type="term" value="F:phosphomannomutase activity"/>
    <property type="evidence" value="ECO:0007669"/>
    <property type="project" value="UniProtKB-EC"/>
</dbReference>
<dbReference type="InterPro" id="IPR056729">
    <property type="entry name" value="GMPPB_C"/>
</dbReference>
<dbReference type="EC" id="2.7.7.13" evidence="10"/>
<feature type="domain" description="Alpha-D-phosphohexomutase alpha/beta/alpha" evidence="8">
    <location>
        <begin position="638"/>
        <end position="744"/>
    </location>
</feature>
<organism evidence="10 11">
    <name type="scientific">Kitasatospora gansuensis</name>
    <dbReference type="NCBI Taxonomy" id="258050"/>
    <lineage>
        <taxon>Bacteria</taxon>
        <taxon>Bacillati</taxon>
        <taxon>Actinomycetota</taxon>
        <taxon>Actinomycetes</taxon>
        <taxon>Kitasatosporales</taxon>
        <taxon>Streptomycetaceae</taxon>
        <taxon>Kitasatospora</taxon>
    </lineage>
</organism>
<dbReference type="InterPro" id="IPR016055">
    <property type="entry name" value="A-D-PHexomutase_a/b/a-I/II/III"/>
</dbReference>
<dbReference type="CDD" id="cd04181">
    <property type="entry name" value="NTP_transferase"/>
    <property type="match status" value="1"/>
</dbReference>
<dbReference type="InterPro" id="IPR005844">
    <property type="entry name" value="A-D-PHexomutase_a/b/a-I"/>
</dbReference>
<comment type="similarity">
    <text evidence="2">Belongs to the phosphohexose mutase family.</text>
</comment>
<dbReference type="InterPro" id="IPR005845">
    <property type="entry name" value="A-D-PHexomutase_a/b/a-II"/>
</dbReference>
<dbReference type="Gene3D" id="3.40.120.10">
    <property type="entry name" value="Alpha-D-Glucose-1,6-Bisphosphate, subunit A, domain 3"/>
    <property type="match status" value="3"/>
</dbReference>
<protein>
    <submittedName>
        <fullName evidence="10">Mannose-1-phosphate guanylyltransferase/phosphomannomutase</fullName>
        <ecNumber evidence="10">2.7.7.13</ecNumber>
        <ecNumber evidence="10">5.4.2.8</ecNumber>
    </submittedName>
</protein>
<dbReference type="SUPFAM" id="SSF53448">
    <property type="entry name" value="Nucleotide-diphospho-sugar transferases"/>
    <property type="match status" value="1"/>
</dbReference>
<dbReference type="SUPFAM" id="SSF53738">
    <property type="entry name" value="Phosphoglucomutase, first 3 domains"/>
    <property type="match status" value="2"/>
</dbReference>
<dbReference type="InterPro" id="IPR011004">
    <property type="entry name" value="Trimer_LpxA-like_sf"/>
</dbReference>
<dbReference type="Pfam" id="PF25087">
    <property type="entry name" value="GMPPB_C"/>
    <property type="match status" value="1"/>
</dbReference>
<comment type="similarity">
    <text evidence="1">Belongs to the transferase hexapeptide repeat family.</text>
</comment>
<keyword evidence="11" id="KW-1185">Reference proteome</keyword>
<dbReference type="SUPFAM" id="SSF51161">
    <property type="entry name" value="Trimeric LpxA-like enzymes"/>
    <property type="match status" value="1"/>
</dbReference>
<feature type="domain" description="Mannose-1-phosphate guanyltransferase C-terminal" evidence="9">
    <location>
        <begin position="265"/>
        <end position="366"/>
    </location>
</feature>
<dbReference type="Gene3D" id="3.90.550.10">
    <property type="entry name" value="Spore Coat Polysaccharide Biosynthesis Protein SpsA, Chain A"/>
    <property type="match status" value="1"/>
</dbReference>
<evidence type="ECO:0000256" key="2">
    <source>
        <dbReference type="ARBA" id="ARBA00010231"/>
    </source>
</evidence>